<dbReference type="AlphaFoldDB" id="A0A147HBU7"/>
<dbReference type="EMBL" id="LDSL01000016">
    <property type="protein sequence ID" value="KTT27411.1"/>
    <property type="molecule type" value="Genomic_DNA"/>
</dbReference>
<comment type="caution">
    <text evidence="1">The sequence shown here is derived from an EMBL/GenBank/DDBJ whole genome shotgun (WGS) entry which is preliminary data.</text>
</comment>
<proteinExistence type="predicted"/>
<evidence type="ECO:0000313" key="1">
    <source>
        <dbReference type="EMBL" id="KTT27411.1"/>
    </source>
</evidence>
<protein>
    <submittedName>
        <fullName evidence="1">Uncharacterized protein</fullName>
    </submittedName>
</protein>
<dbReference type="Proteomes" id="UP000072741">
    <property type="component" value="Unassembled WGS sequence"/>
</dbReference>
<keyword evidence="2" id="KW-1185">Reference proteome</keyword>
<organism evidence="1 2">
    <name type="scientific">Pseudacidovorax intermedius</name>
    <dbReference type="NCBI Taxonomy" id="433924"/>
    <lineage>
        <taxon>Bacteria</taxon>
        <taxon>Pseudomonadati</taxon>
        <taxon>Pseudomonadota</taxon>
        <taxon>Betaproteobacteria</taxon>
        <taxon>Burkholderiales</taxon>
        <taxon>Comamonadaceae</taxon>
        <taxon>Pseudacidovorax</taxon>
    </lineage>
</organism>
<name>A0A147HBU7_9BURK</name>
<evidence type="ECO:0000313" key="2">
    <source>
        <dbReference type="Proteomes" id="UP000072741"/>
    </source>
</evidence>
<reference evidence="1 2" key="1">
    <citation type="journal article" date="2016" name="Front. Microbiol.">
        <title>Genomic Resource of Rice Seed Associated Bacteria.</title>
        <authorList>
            <person name="Midha S."/>
            <person name="Bansal K."/>
            <person name="Sharma S."/>
            <person name="Kumar N."/>
            <person name="Patil P.P."/>
            <person name="Chaudhry V."/>
            <person name="Patil P.B."/>
        </authorList>
    </citation>
    <scope>NUCLEOTIDE SEQUENCE [LARGE SCALE GENOMIC DNA]</scope>
    <source>
        <strain evidence="1 2">NS331</strain>
    </source>
</reference>
<sequence length="63" mass="6516">MPLCQVSLVTSGNEPSGAPLVPWEESLGSGMAASRKAASLACRGGRKGGLMSMGVLRPSEERR</sequence>
<accession>A0A147HBU7</accession>
<gene>
    <name evidence="1" type="ORF">NS331_02075</name>
</gene>